<dbReference type="EMBL" id="LAZR01044215">
    <property type="protein sequence ID" value="KKL05203.1"/>
    <property type="molecule type" value="Genomic_DNA"/>
</dbReference>
<gene>
    <name evidence="1" type="ORF">LCGC14_2608380</name>
</gene>
<evidence type="ECO:0000313" key="1">
    <source>
        <dbReference type="EMBL" id="KKL05203.1"/>
    </source>
</evidence>
<proteinExistence type="predicted"/>
<accession>A0A0F9CZF6</accession>
<protein>
    <submittedName>
        <fullName evidence="1">Uncharacterized protein</fullName>
    </submittedName>
</protein>
<dbReference type="AlphaFoldDB" id="A0A0F9CZF6"/>
<comment type="caution">
    <text evidence="1">The sequence shown here is derived from an EMBL/GenBank/DDBJ whole genome shotgun (WGS) entry which is preliminary data.</text>
</comment>
<feature type="non-terminal residue" evidence="1">
    <location>
        <position position="155"/>
    </location>
</feature>
<name>A0A0F9CZF6_9ZZZZ</name>
<organism evidence="1">
    <name type="scientific">marine sediment metagenome</name>
    <dbReference type="NCBI Taxonomy" id="412755"/>
    <lineage>
        <taxon>unclassified sequences</taxon>
        <taxon>metagenomes</taxon>
        <taxon>ecological metagenomes</taxon>
    </lineage>
</organism>
<reference evidence="1" key="1">
    <citation type="journal article" date="2015" name="Nature">
        <title>Complex archaea that bridge the gap between prokaryotes and eukaryotes.</title>
        <authorList>
            <person name="Spang A."/>
            <person name="Saw J.H."/>
            <person name="Jorgensen S.L."/>
            <person name="Zaremba-Niedzwiedzka K."/>
            <person name="Martijn J."/>
            <person name="Lind A.E."/>
            <person name="van Eijk R."/>
            <person name="Schleper C."/>
            <person name="Guy L."/>
            <person name="Ettema T.J."/>
        </authorList>
    </citation>
    <scope>NUCLEOTIDE SEQUENCE</scope>
</reference>
<sequence>MTSLYTVKQMTSWLSTHLEEVGFKTEVYSDKFLPARVPVYARKTMGKGKNEPVEELVVDIINSQTLKRADFFYSLHIYRTIEEEGLDLKDASSATFFQYYFPRAKVYWAYPDYLDTDEEFSKFKELCQKYKVGLFEVGEGEDKKGKVEAIPISPV</sequence>